<comment type="caution">
    <text evidence="1">The sequence shown here is derived from an EMBL/GenBank/DDBJ whole genome shotgun (WGS) entry which is preliminary data.</text>
</comment>
<gene>
    <name evidence="1" type="ORF">PIB30_076176</name>
</gene>
<keyword evidence="2" id="KW-1185">Reference proteome</keyword>
<sequence length="148" mass="17059">MDDPDELLIGYEETMYKYDLVDARTIAEKVLRTRRHVVPAPSELARPLSRRTGFEYVAYMRLFDHDYALVSALLGLSIDGDPISRCMTGWELYYQGRSMEVICQELLRVVPGSNDKQGQKWTVNVSWFRDVCGVLEEHPTPQRLLAFA</sequence>
<organism evidence="1 2">
    <name type="scientific">Stylosanthes scabra</name>
    <dbReference type="NCBI Taxonomy" id="79078"/>
    <lineage>
        <taxon>Eukaryota</taxon>
        <taxon>Viridiplantae</taxon>
        <taxon>Streptophyta</taxon>
        <taxon>Embryophyta</taxon>
        <taxon>Tracheophyta</taxon>
        <taxon>Spermatophyta</taxon>
        <taxon>Magnoliopsida</taxon>
        <taxon>eudicotyledons</taxon>
        <taxon>Gunneridae</taxon>
        <taxon>Pentapetalae</taxon>
        <taxon>rosids</taxon>
        <taxon>fabids</taxon>
        <taxon>Fabales</taxon>
        <taxon>Fabaceae</taxon>
        <taxon>Papilionoideae</taxon>
        <taxon>50 kb inversion clade</taxon>
        <taxon>dalbergioids sensu lato</taxon>
        <taxon>Dalbergieae</taxon>
        <taxon>Pterocarpus clade</taxon>
        <taxon>Stylosanthes</taxon>
    </lineage>
</organism>
<feature type="non-terminal residue" evidence="1">
    <location>
        <position position="148"/>
    </location>
</feature>
<reference evidence="1 2" key="1">
    <citation type="journal article" date="2023" name="Plants (Basel)">
        <title>Bridging the Gap: Combining Genomics and Transcriptomics Approaches to Understand Stylosanthes scabra, an Orphan Legume from the Brazilian Caatinga.</title>
        <authorList>
            <person name="Ferreira-Neto J.R.C."/>
            <person name="da Silva M.D."/>
            <person name="Binneck E."/>
            <person name="de Melo N.F."/>
            <person name="da Silva R.H."/>
            <person name="de Melo A.L.T.M."/>
            <person name="Pandolfi V."/>
            <person name="Bustamante F.O."/>
            <person name="Brasileiro-Vidal A.C."/>
            <person name="Benko-Iseppon A.M."/>
        </authorList>
    </citation>
    <scope>NUCLEOTIDE SEQUENCE [LARGE SCALE GENOMIC DNA]</scope>
    <source>
        <tissue evidence="1">Leaves</tissue>
    </source>
</reference>
<dbReference type="Proteomes" id="UP001341840">
    <property type="component" value="Unassembled WGS sequence"/>
</dbReference>
<name>A0ABU6UNX9_9FABA</name>
<evidence type="ECO:0000313" key="2">
    <source>
        <dbReference type="Proteomes" id="UP001341840"/>
    </source>
</evidence>
<protein>
    <submittedName>
        <fullName evidence="1">Uncharacterized protein</fullName>
    </submittedName>
</protein>
<accession>A0ABU6UNX9</accession>
<proteinExistence type="predicted"/>
<evidence type="ECO:0000313" key="1">
    <source>
        <dbReference type="EMBL" id="MED6163035.1"/>
    </source>
</evidence>
<dbReference type="EMBL" id="JASCZI010121820">
    <property type="protein sequence ID" value="MED6163035.1"/>
    <property type="molecule type" value="Genomic_DNA"/>
</dbReference>